<name>A0A1H0YUD0_9LACT</name>
<dbReference type="EMBL" id="FNJW01000008">
    <property type="protein sequence ID" value="SDQ18837.1"/>
    <property type="molecule type" value="Genomic_DNA"/>
</dbReference>
<sequence>MLHKQLRNNRIQNAYNDGIITIVEKTNKKDEFNTVIPGQYELKELGWYFFRLKGIHSQDKIEFGNKGIELERQVLIPLNLHIHSGMTAILNNEKETLFDILKVFPDFTNDELEMLLAKEGGSNNTQARN</sequence>
<accession>A0A1H0YUD0</accession>
<organism evidence="1 2">
    <name type="scientific">Carnobacterium viridans</name>
    <dbReference type="NCBI Taxonomy" id="174587"/>
    <lineage>
        <taxon>Bacteria</taxon>
        <taxon>Bacillati</taxon>
        <taxon>Bacillota</taxon>
        <taxon>Bacilli</taxon>
        <taxon>Lactobacillales</taxon>
        <taxon>Carnobacteriaceae</taxon>
        <taxon>Carnobacterium</taxon>
    </lineage>
</organism>
<keyword evidence="2" id="KW-1185">Reference proteome</keyword>
<evidence type="ECO:0000313" key="2">
    <source>
        <dbReference type="Proteomes" id="UP000199481"/>
    </source>
</evidence>
<dbReference type="Proteomes" id="UP000199481">
    <property type="component" value="Unassembled WGS sequence"/>
</dbReference>
<proteinExistence type="predicted"/>
<dbReference type="AlphaFoldDB" id="A0A1H0YUD0"/>
<evidence type="ECO:0000313" key="1">
    <source>
        <dbReference type="EMBL" id="SDQ18837.1"/>
    </source>
</evidence>
<protein>
    <submittedName>
        <fullName evidence="1">Uncharacterized protein</fullName>
    </submittedName>
</protein>
<reference evidence="2" key="1">
    <citation type="submission" date="2016-10" db="EMBL/GenBank/DDBJ databases">
        <authorList>
            <person name="Varghese N."/>
            <person name="Submissions S."/>
        </authorList>
    </citation>
    <scope>NUCLEOTIDE SEQUENCE [LARGE SCALE GENOMIC DNA]</scope>
    <source>
        <strain evidence="2">MPL-11</strain>
    </source>
</reference>
<dbReference type="RefSeq" id="WP_089976042.1">
    <property type="nucleotide sequence ID" value="NZ_CP084916.1"/>
</dbReference>
<gene>
    <name evidence="1" type="ORF">SAMN04487752_1163</name>
</gene>